<evidence type="ECO:0000313" key="1">
    <source>
        <dbReference type="EMBL" id="KRH32989.1"/>
    </source>
</evidence>
<dbReference type="EnsemblPlants" id="KRH32989">
    <property type="protein sequence ID" value="KRH32989"/>
    <property type="gene ID" value="GLYMA_10G091700"/>
</dbReference>
<reference evidence="2" key="2">
    <citation type="submission" date="2018-02" db="UniProtKB">
        <authorList>
            <consortium name="EnsemblPlants"/>
        </authorList>
    </citation>
    <scope>IDENTIFICATION</scope>
    <source>
        <strain evidence="2">Williams 82</strain>
    </source>
</reference>
<dbReference type="AlphaFoldDB" id="A0A0R0HR60"/>
<reference evidence="1" key="3">
    <citation type="submission" date="2018-07" db="EMBL/GenBank/DDBJ databases">
        <title>WGS assembly of Glycine max.</title>
        <authorList>
            <person name="Schmutz J."/>
            <person name="Cannon S."/>
            <person name="Schlueter J."/>
            <person name="Ma J."/>
            <person name="Mitros T."/>
            <person name="Nelson W."/>
            <person name="Hyten D."/>
            <person name="Song Q."/>
            <person name="Thelen J."/>
            <person name="Cheng J."/>
            <person name="Xu D."/>
            <person name="Hellsten U."/>
            <person name="May G."/>
            <person name="Yu Y."/>
            <person name="Sakurai T."/>
            <person name="Umezawa T."/>
            <person name="Bhattacharyya M."/>
            <person name="Sandhu D."/>
            <person name="Valliyodan B."/>
            <person name="Lindquist E."/>
            <person name="Peto M."/>
            <person name="Grant D."/>
            <person name="Shu S."/>
            <person name="Goodstein D."/>
            <person name="Barry K."/>
            <person name="Futrell-Griggs M."/>
            <person name="Abernathy B."/>
            <person name="Du J."/>
            <person name="Tian Z."/>
            <person name="Zhu L."/>
            <person name="Gill N."/>
            <person name="Joshi T."/>
            <person name="Libault M."/>
            <person name="Sethuraman A."/>
            <person name="Zhang X."/>
            <person name="Shinozaki K."/>
            <person name="Nguyen H."/>
            <person name="Wing R."/>
            <person name="Cregan P."/>
            <person name="Specht J."/>
            <person name="Grimwood J."/>
            <person name="Rokhsar D."/>
            <person name="Stacey G."/>
            <person name="Shoemaker R."/>
            <person name="Jackson S."/>
        </authorList>
    </citation>
    <scope>NUCLEOTIDE SEQUENCE</scope>
    <source>
        <tissue evidence="1">Callus</tissue>
    </source>
</reference>
<sequence length="90" mass="10266">MSYSHWALTLGITLNYLWKCCNEVVFDNKHHTSDNISIVISVLTHQSRSSMHDEMSLASGAKRGLRTSLISWKPPKANRWKLNYDGARSC</sequence>
<dbReference type="EMBL" id="CM000843">
    <property type="protein sequence ID" value="KRH32989.1"/>
    <property type="molecule type" value="Genomic_DNA"/>
</dbReference>
<accession>A0A0R0HR60</accession>
<name>A0A0R0HR60_SOYBN</name>
<dbReference type="Proteomes" id="UP000008827">
    <property type="component" value="Chromosome 10"/>
</dbReference>
<organism evidence="1">
    <name type="scientific">Glycine max</name>
    <name type="common">Soybean</name>
    <name type="synonym">Glycine hispida</name>
    <dbReference type="NCBI Taxonomy" id="3847"/>
    <lineage>
        <taxon>Eukaryota</taxon>
        <taxon>Viridiplantae</taxon>
        <taxon>Streptophyta</taxon>
        <taxon>Embryophyta</taxon>
        <taxon>Tracheophyta</taxon>
        <taxon>Spermatophyta</taxon>
        <taxon>Magnoliopsida</taxon>
        <taxon>eudicotyledons</taxon>
        <taxon>Gunneridae</taxon>
        <taxon>Pentapetalae</taxon>
        <taxon>rosids</taxon>
        <taxon>fabids</taxon>
        <taxon>Fabales</taxon>
        <taxon>Fabaceae</taxon>
        <taxon>Papilionoideae</taxon>
        <taxon>50 kb inversion clade</taxon>
        <taxon>NPAAA clade</taxon>
        <taxon>indigoferoid/millettioid clade</taxon>
        <taxon>Phaseoleae</taxon>
        <taxon>Glycine</taxon>
        <taxon>Glycine subgen. Soja</taxon>
    </lineage>
</organism>
<dbReference type="InParanoid" id="A0A0R0HR60"/>
<keyword evidence="3" id="KW-1185">Reference proteome</keyword>
<reference evidence="1 2" key="1">
    <citation type="journal article" date="2010" name="Nature">
        <title>Genome sequence of the palaeopolyploid soybean.</title>
        <authorList>
            <person name="Schmutz J."/>
            <person name="Cannon S.B."/>
            <person name="Schlueter J."/>
            <person name="Ma J."/>
            <person name="Mitros T."/>
            <person name="Nelson W."/>
            <person name="Hyten D.L."/>
            <person name="Song Q."/>
            <person name="Thelen J.J."/>
            <person name="Cheng J."/>
            <person name="Xu D."/>
            <person name="Hellsten U."/>
            <person name="May G.D."/>
            <person name="Yu Y."/>
            <person name="Sakurai T."/>
            <person name="Umezawa T."/>
            <person name="Bhattacharyya M.K."/>
            <person name="Sandhu D."/>
            <person name="Valliyodan B."/>
            <person name="Lindquist E."/>
            <person name="Peto M."/>
            <person name="Grant D."/>
            <person name="Shu S."/>
            <person name="Goodstein D."/>
            <person name="Barry K."/>
            <person name="Futrell-Griggs M."/>
            <person name="Abernathy B."/>
            <person name="Du J."/>
            <person name="Tian Z."/>
            <person name="Zhu L."/>
            <person name="Gill N."/>
            <person name="Joshi T."/>
            <person name="Libault M."/>
            <person name="Sethuraman A."/>
            <person name="Zhang X.-C."/>
            <person name="Shinozaki K."/>
            <person name="Nguyen H.T."/>
            <person name="Wing R.A."/>
            <person name="Cregan P."/>
            <person name="Specht J."/>
            <person name="Grimwood J."/>
            <person name="Rokhsar D."/>
            <person name="Stacey G."/>
            <person name="Shoemaker R.C."/>
            <person name="Jackson S.A."/>
        </authorList>
    </citation>
    <scope>NUCLEOTIDE SEQUENCE [LARGE SCALE GENOMIC DNA]</scope>
    <source>
        <strain evidence="2">cv. Williams 82</strain>
        <tissue evidence="1">Callus</tissue>
    </source>
</reference>
<evidence type="ECO:0000313" key="2">
    <source>
        <dbReference type="EnsemblPlants" id="KRH32989"/>
    </source>
</evidence>
<gene>
    <name evidence="1" type="ORF">GLYMA_10G091700</name>
</gene>
<proteinExistence type="predicted"/>
<evidence type="ECO:0000313" key="3">
    <source>
        <dbReference type="Proteomes" id="UP000008827"/>
    </source>
</evidence>
<protein>
    <submittedName>
        <fullName evidence="1 2">Uncharacterized protein</fullName>
    </submittedName>
</protein>
<dbReference type="Gramene" id="KRH32989">
    <property type="protein sequence ID" value="KRH32989"/>
    <property type="gene ID" value="GLYMA_10G091700"/>
</dbReference>